<dbReference type="AlphaFoldDB" id="A0A0F9I926"/>
<feature type="non-terminal residue" evidence="1">
    <location>
        <position position="809"/>
    </location>
</feature>
<sequence length="809" mass="89205">RDLNYEVELYSNGTQSDSHVMLLVNAGTFVSGQEKSTTFHWADAEGDYLTKWALNVGNNGPLGAVIDGDFVLVVQDSPMSWYKYWHNNGTFITSYSTATPPANLGIATDGTFVWINRGASVDDAVAWWKNNGTSAPSMTISMNEDGAANAGDLTYWDGLLMTVNDADNKVYAWWTSNKSLAWSWTLNLTVTGIQTGITTDGTYFWITNYASDDVVHKYWWDGTYIGPSFDTTSDGATEIWGIGIGDEKFWMPDFTDDEMYVYTAIAGLSITLNVPVDNANSSSLSNTFSALVEGVLDEVQLYGDFDGTWKINSTNSSGINDAQYNFTLGLTEGVYTWAYWANDTASNSVFSSNRTLTVDTTAPTMTLLGPNDGLNSTNTSQVFAVNVYDEINVDTVILYGDFSGSWAINTTNSSGLNNTDYNVTLGLTDGTYTWAYWSNDTTGNSGFTSNRTVMIDTTVPYIAFNAATEANASIKRRDWVYANVTVTETNEHAIVFAIFNGSGVVNSTQFTSGSVRVINWTGLADAFYEYNVTVNDTVGNSNTTETRTIYLTTFSLFLENIESNISAELNSSISLVANSTATELTICIDIDHPDYGINYTCETLSDYNISIDYFRNTTFSDLTTSKDFYFVNHLNYNLTHVSHQYDEVESLTFNISGTNDPTNTVFFRANTTPDITNQTQYEPLIDRYYDGKLVGSNVYDFELSDGSSSSNVTFQNEGEQLVYLLIDDILQNMVDYSFFLNVTGFLFGFSVDYGNHPGIEGHSVGDGIGFLDYDFVDTALTTAQIDRSGAIMAGNVSSVNHFFDDFEDG</sequence>
<comment type="caution">
    <text evidence="1">The sequence shown here is derived from an EMBL/GenBank/DDBJ whole genome shotgun (WGS) entry which is preliminary data.</text>
</comment>
<evidence type="ECO:0000313" key="1">
    <source>
        <dbReference type="EMBL" id="KKL90305.1"/>
    </source>
</evidence>
<dbReference type="SUPFAM" id="SSF101898">
    <property type="entry name" value="NHL repeat"/>
    <property type="match status" value="1"/>
</dbReference>
<gene>
    <name evidence="1" type="ORF">LCGC14_1906020</name>
</gene>
<evidence type="ECO:0008006" key="2">
    <source>
        <dbReference type="Google" id="ProtNLM"/>
    </source>
</evidence>
<dbReference type="EMBL" id="LAZR01020044">
    <property type="protein sequence ID" value="KKL90305.1"/>
    <property type="molecule type" value="Genomic_DNA"/>
</dbReference>
<name>A0A0F9I926_9ZZZZ</name>
<accession>A0A0F9I926</accession>
<feature type="non-terminal residue" evidence="1">
    <location>
        <position position="1"/>
    </location>
</feature>
<proteinExistence type="predicted"/>
<reference evidence="1" key="1">
    <citation type="journal article" date="2015" name="Nature">
        <title>Complex archaea that bridge the gap between prokaryotes and eukaryotes.</title>
        <authorList>
            <person name="Spang A."/>
            <person name="Saw J.H."/>
            <person name="Jorgensen S.L."/>
            <person name="Zaremba-Niedzwiedzka K."/>
            <person name="Martijn J."/>
            <person name="Lind A.E."/>
            <person name="van Eijk R."/>
            <person name="Schleper C."/>
            <person name="Guy L."/>
            <person name="Ettema T.J."/>
        </authorList>
    </citation>
    <scope>NUCLEOTIDE SEQUENCE</scope>
</reference>
<protein>
    <recommendedName>
        <fullName evidence="2">Bacterial Ig-like domain-containing protein</fullName>
    </recommendedName>
</protein>
<organism evidence="1">
    <name type="scientific">marine sediment metagenome</name>
    <dbReference type="NCBI Taxonomy" id="412755"/>
    <lineage>
        <taxon>unclassified sequences</taxon>
        <taxon>metagenomes</taxon>
        <taxon>ecological metagenomes</taxon>
    </lineage>
</organism>